<gene>
    <name evidence="8" type="ORF">PBY51_016119</name>
</gene>
<keyword evidence="9" id="KW-1185">Reference proteome</keyword>
<dbReference type="Gene3D" id="1.10.533.10">
    <property type="entry name" value="Death Domain, Fas"/>
    <property type="match status" value="1"/>
</dbReference>
<dbReference type="GO" id="GO:0045087">
    <property type="term" value="P:innate immune response"/>
    <property type="evidence" value="ECO:0007669"/>
    <property type="project" value="UniProtKB-KW"/>
</dbReference>
<organism evidence="8 9">
    <name type="scientific">Eleginops maclovinus</name>
    <name type="common">Patagonian blennie</name>
    <name type="synonym">Eleginus maclovinus</name>
    <dbReference type="NCBI Taxonomy" id="56733"/>
    <lineage>
        <taxon>Eukaryota</taxon>
        <taxon>Metazoa</taxon>
        <taxon>Chordata</taxon>
        <taxon>Craniata</taxon>
        <taxon>Vertebrata</taxon>
        <taxon>Euteleostomi</taxon>
        <taxon>Actinopterygii</taxon>
        <taxon>Neopterygii</taxon>
        <taxon>Teleostei</taxon>
        <taxon>Neoteleostei</taxon>
        <taxon>Acanthomorphata</taxon>
        <taxon>Eupercaria</taxon>
        <taxon>Perciformes</taxon>
        <taxon>Notothenioidei</taxon>
        <taxon>Eleginopidae</taxon>
        <taxon>Eleginops</taxon>
    </lineage>
</organism>
<evidence type="ECO:0000259" key="7">
    <source>
        <dbReference type="PROSITE" id="PS51830"/>
    </source>
</evidence>
<comment type="subcellular location">
    <subcellularLocation>
        <location evidence="1">Cytoplasm</location>
        <location evidence="1">Cytosol</location>
    </subcellularLocation>
</comment>
<dbReference type="EMBL" id="JAUZQC010000010">
    <property type="protein sequence ID" value="KAK5864914.1"/>
    <property type="molecule type" value="Genomic_DNA"/>
</dbReference>
<dbReference type="PANTHER" id="PTHR46985:SF4">
    <property type="entry name" value="CASPASE RECRUITMENT DOMAIN-CONTAINING PROTEIN 8"/>
    <property type="match status" value="1"/>
</dbReference>
<dbReference type="GO" id="GO:0006954">
    <property type="term" value="P:inflammatory response"/>
    <property type="evidence" value="ECO:0007669"/>
    <property type="project" value="UniProtKB-KW"/>
</dbReference>
<proteinExistence type="predicted"/>
<evidence type="ECO:0000313" key="8">
    <source>
        <dbReference type="EMBL" id="KAK5864914.1"/>
    </source>
</evidence>
<evidence type="ECO:0000256" key="2">
    <source>
        <dbReference type="ARBA" id="ARBA00022490"/>
    </source>
</evidence>
<dbReference type="InterPro" id="IPR001315">
    <property type="entry name" value="CARD"/>
</dbReference>
<keyword evidence="4" id="KW-0391">Immunity</keyword>
<evidence type="ECO:0000256" key="5">
    <source>
        <dbReference type="ARBA" id="ARBA00023198"/>
    </source>
</evidence>
<feature type="domain" description="CARD" evidence="6">
    <location>
        <begin position="39"/>
        <end position="88"/>
    </location>
</feature>
<dbReference type="PROSITE" id="PS51830">
    <property type="entry name" value="FIIND"/>
    <property type="match status" value="1"/>
</dbReference>
<dbReference type="PROSITE" id="PS50209">
    <property type="entry name" value="CARD"/>
    <property type="match status" value="1"/>
</dbReference>
<dbReference type="InterPro" id="IPR011029">
    <property type="entry name" value="DEATH-like_dom_sf"/>
</dbReference>
<evidence type="ECO:0000256" key="1">
    <source>
        <dbReference type="ARBA" id="ARBA00004514"/>
    </source>
</evidence>
<dbReference type="InterPro" id="IPR051249">
    <property type="entry name" value="NLRP_Inflammasome"/>
</dbReference>
<dbReference type="Proteomes" id="UP001346869">
    <property type="component" value="Unassembled WGS sequence"/>
</dbReference>
<dbReference type="Pfam" id="PF00619">
    <property type="entry name" value="CARD"/>
    <property type="match status" value="1"/>
</dbReference>
<sequence>MSWIKTRIRSRITGNVHQPQPLSRSIPHVVQKHVVVTRREQRIHLVSDVKSVLDELFTKGVIHQESYDKICALPTSEEKMMALLDGYVISDEDKDIFFNIVEKCIPLIHNQGPRFDGLSASADVQSAGGFRKVVKKCKVPEDHWIKLEPEGICLDEEDTLIYRDKVSLKYQFGSWEEQMERMEAMQFIPGGPLLDVTFIAGILDEAYLPHWICTEDNPDILGKFAVLHIDTCGDVVEQLSETNLAFLTLHVDLIPRDPALQQTIKSKELSNGYKMIKKPHPQKSLKMGKYFALKANMDSVEITPENLKLLYEDSDPNFFEVFIENPDSNFQLTLTHKSGPVWTCIIRKDD</sequence>
<keyword evidence="2" id="KW-0963">Cytoplasm</keyword>
<evidence type="ECO:0000313" key="9">
    <source>
        <dbReference type="Proteomes" id="UP001346869"/>
    </source>
</evidence>
<accession>A0AAN8AQJ6</accession>
<reference evidence="8 9" key="1">
    <citation type="journal article" date="2023" name="Genes (Basel)">
        <title>Chromosome-Level Genome Assembly and Circadian Gene Repertoire of the Patagonia Blennie Eleginops maclovinus-The Closest Ancestral Proxy of Antarctic Cryonotothenioids.</title>
        <authorList>
            <person name="Cheng C.C."/>
            <person name="Rivera-Colon A.G."/>
            <person name="Minhas B.F."/>
            <person name="Wilson L."/>
            <person name="Rayamajhi N."/>
            <person name="Vargas-Chacoff L."/>
            <person name="Catchen J.M."/>
        </authorList>
    </citation>
    <scope>NUCLEOTIDE SEQUENCE [LARGE SCALE GENOMIC DNA]</scope>
    <source>
        <strain evidence="8">JMC-PN-2008</strain>
    </source>
</reference>
<keyword evidence="5" id="KW-0395">Inflammatory response</keyword>
<dbReference type="GO" id="GO:0042981">
    <property type="term" value="P:regulation of apoptotic process"/>
    <property type="evidence" value="ECO:0007669"/>
    <property type="project" value="InterPro"/>
</dbReference>
<dbReference type="InterPro" id="IPR025307">
    <property type="entry name" value="FIIND_dom"/>
</dbReference>
<evidence type="ECO:0000259" key="6">
    <source>
        <dbReference type="PROSITE" id="PS50209"/>
    </source>
</evidence>
<evidence type="ECO:0000256" key="4">
    <source>
        <dbReference type="ARBA" id="ARBA00022859"/>
    </source>
</evidence>
<dbReference type="AlphaFoldDB" id="A0AAN8AQJ6"/>
<protein>
    <submittedName>
        <fullName evidence="8">Uncharacterized protein</fullName>
    </submittedName>
</protein>
<dbReference type="SUPFAM" id="SSF47986">
    <property type="entry name" value="DEATH domain"/>
    <property type="match status" value="1"/>
</dbReference>
<comment type="caution">
    <text evidence="8">The sequence shown here is derived from an EMBL/GenBank/DDBJ whole genome shotgun (WGS) entry which is preliminary data.</text>
</comment>
<dbReference type="GO" id="GO:0005829">
    <property type="term" value="C:cytosol"/>
    <property type="evidence" value="ECO:0007669"/>
    <property type="project" value="UniProtKB-SubCell"/>
</dbReference>
<reference evidence="8 9" key="2">
    <citation type="journal article" date="2023" name="Mol. Biol. Evol.">
        <title>Genomics of Secondarily Temperate Adaptation in the Only Non-Antarctic Icefish.</title>
        <authorList>
            <person name="Rivera-Colon A.G."/>
            <person name="Rayamajhi N."/>
            <person name="Minhas B.F."/>
            <person name="Madrigal G."/>
            <person name="Bilyk K.T."/>
            <person name="Yoon V."/>
            <person name="Hune M."/>
            <person name="Gregory S."/>
            <person name="Cheng C.H.C."/>
            <person name="Catchen J.M."/>
        </authorList>
    </citation>
    <scope>NUCLEOTIDE SEQUENCE [LARGE SCALE GENOMIC DNA]</scope>
    <source>
        <strain evidence="8">JMC-PN-2008</strain>
    </source>
</reference>
<feature type="domain" description="FIIND" evidence="7">
    <location>
        <begin position="117"/>
        <end position="350"/>
    </location>
</feature>
<dbReference type="PANTHER" id="PTHR46985">
    <property type="entry name" value="NACHT, LRR AND PYD DOMAINS-CONTAINING PROTEIN 1"/>
    <property type="match status" value="1"/>
</dbReference>
<keyword evidence="3" id="KW-0399">Innate immunity</keyword>
<name>A0AAN8AQJ6_ELEMC</name>
<evidence type="ECO:0000256" key="3">
    <source>
        <dbReference type="ARBA" id="ARBA00022588"/>
    </source>
</evidence>
<dbReference type="Pfam" id="PF23679">
    <property type="entry name" value="UPA-FIIND"/>
    <property type="match status" value="1"/>
</dbReference>